<dbReference type="EMBL" id="CP001087">
    <property type="protein sequence ID" value="ACN14287.1"/>
    <property type="molecule type" value="Genomic_DNA"/>
</dbReference>
<dbReference type="GO" id="GO:0052621">
    <property type="term" value="F:diguanylate cyclase activity"/>
    <property type="evidence" value="ECO:0007669"/>
    <property type="project" value="UniProtKB-EC"/>
</dbReference>
<dbReference type="PROSITE" id="PS50113">
    <property type="entry name" value="PAC"/>
    <property type="match status" value="1"/>
</dbReference>
<dbReference type="STRING" id="177437.HRM2_11750"/>
<dbReference type="GO" id="GO:0016301">
    <property type="term" value="F:kinase activity"/>
    <property type="evidence" value="ECO:0007669"/>
    <property type="project" value="UniProtKB-KW"/>
</dbReference>
<dbReference type="Pfam" id="PF13188">
    <property type="entry name" value="PAS_8"/>
    <property type="match status" value="1"/>
</dbReference>
<evidence type="ECO:0000256" key="2">
    <source>
        <dbReference type="ARBA" id="ARBA00034247"/>
    </source>
</evidence>
<dbReference type="KEGG" id="dat:HRM2_11750"/>
<dbReference type="PANTHER" id="PTHR45138">
    <property type="entry name" value="REGULATORY COMPONENTS OF SENSORY TRANSDUCTION SYSTEM"/>
    <property type="match status" value="1"/>
</dbReference>
<dbReference type="Pfam" id="PF00990">
    <property type="entry name" value="GGDEF"/>
    <property type="match status" value="1"/>
</dbReference>
<keyword evidence="6" id="KW-1185">Reference proteome</keyword>
<dbReference type="Proteomes" id="UP000000442">
    <property type="component" value="Chromosome"/>
</dbReference>
<feature type="domain" description="PAC" evidence="3">
    <location>
        <begin position="223"/>
        <end position="276"/>
    </location>
</feature>
<dbReference type="InterPro" id="IPR000700">
    <property type="entry name" value="PAS-assoc_C"/>
</dbReference>
<dbReference type="Gene3D" id="3.30.70.270">
    <property type="match status" value="1"/>
</dbReference>
<dbReference type="InterPro" id="IPR035965">
    <property type="entry name" value="PAS-like_dom_sf"/>
</dbReference>
<dbReference type="NCBIfam" id="TIGR00254">
    <property type="entry name" value="GGDEF"/>
    <property type="match status" value="1"/>
</dbReference>
<dbReference type="SUPFAM" id="SSF55785">
    <property type="entry name" value="PYP-like sensor domain (PAS domain)"/>
    <property type="match status" value="1"/>
</dbReference>
<evidence type="ECO:0000259" key="3">
    <source>
        <dbReference type="PROSITE" id="PS50113"/>
    </source>
</evidence>
<sequence>MEKILSYAKQRNYTKYTSTLKEAWRLSITGLSKSLIEALDVKGKDLELGPHEEYTSDPASHFGRIEAERHRQRGISIDMFLGLMKYYRQSYSDLIRESKFKDDIKYQYEQIIKRFFDRVEIGFCTEWASTGDEDIVKELQRNNRVMTNEKNKYLTIFESLSMPVFIVGLDGTIENMNHAASGMLHYDTAPGTQYYGEKDTLKLFFIEVFPWLDKSFKNFISGTDTKKTFETAINDKGQFFFISFSRSLDISGKFSNAIAIIEDITKRKTMEKELEKLATTDPLTGAKNRRSFLNLFEKEMKRSKRYNYTLALVMIDIDHFKKINDNFGHETGDKILNLLVAKCHSVLRDSDIFARWGGEEFIILLPETDLLQASSAAERLRGALAQSELRTNDGTNINFTVSIGFTIFGNKNILIDEIIKKADKALYLAKKQGRNRAVFL</sequence>
<evidence type="ECO:0000313" key="5">
    <source>
        <dbReference type="EMBL" id="ACN14287.1"/>
    </source>
</evidence>
<name>C0QLY1_DESAH</name>
<dbReference type="HOGENOM" id="CLU_602319_0_0_7"/>
<dbReference type="AlphaFoldDB" id="C0QLY1"/>
<dbReference type="InterPro" id="IPR000160">
    <property type="entry name" value="GGDEF_dom"/>
</dbReference>
<dbReference type="InterPro" id="IPR000014">
    <property type="entry name" value="PAS"/>
</dbReference>
<protein>
    <recommendedName>
        <fullName evidence="1">diguanylate cyclase</fullName>
        <ecNumber evidence="1">2.7.7.65</ecNumber>
    </recommendedName>
</protein>
<keyword evidence="5" id="KW-0418">Kinase</keyword>
<evidence type="ECO:0000256" key="1">
    <source>
        <dbReference type="ARBA" id="ARBA00012528"/>
    </source>
</evidence>
<keyword evidence="5" id="KW-0808">Transferase</keyword>
<dbReference type="CDD" id="cd01949">
    <property type="entry name" value="GGDEF"/>
    <property type="match status" value="1"/>
</dbReference>
<dbReference type="SUPFAM" id="SSF55073">
    <property type="entry name" value="Nucleotide cyclase"/>
    <property type="match status" value="1"/>
</dbReference>
<dbReference type="EC" id="2.7.7.65" evidence="1"/>
<dbReference type="InterPro" id="IPR050469">
    <property type="entry name" value="Diguanylate_Cyclase"/>
</dbReference>
<proteinExistence type="predicted"/>
<dbReference type="SMART" id="SM00267">
    <property type="entry name" value="GGDEF"/>
    <property type="match status" value="1"/>
</dbReference>
<organism evidence="5 6">
    <name type="scientific">Desulforapulum autotrophicum (strain ATCC 43914 / DSM 3382 / VKM B-1955 / HRM2)</name>
    <name type="common">Desulfobacterium autotrophicum</name>
    <dbReference type="NCBI Taxonomy" id="177437"/>
    <lineage>
        <taxon>Bacteria</taxon>
        <taxon>Pseudomonadati</taxon>
        <taxon>Thermodesulfobacteriota</taxon>
        <taxon>Desulfobacteria</taxon>
        <taxon>Desulfobacterales</taxon>
        <taxon>Desulfobacteraceae</taxon>
        <taxon>Desulforapulum</taxon>
    </lineage>
</organism>
<dbReference type="InterPro" id="IPR043128">
    <property type="entry name" value="Rev_trsase/Diguanyl_cyclase"/>
</dbReference>
<dbReference type="PROSITE" id="PS50887">
    <property type="entry name" value="GGDEF"/>
    <property type="match status" value="1"/>
</dbReference>
<dbReference type="eggNOG" id="COG3706">
    <property type="taxonomic scope" value="Bacteria"/>
</dbReference>
<evidence type="ECO:0000313" key="6">
    <source>
        <dbReference type="Proteomes" id="UP000000442"/>
    </source>
</evidence>
<comment type="catalytic activity">
    <reaction evidence="2">
        <text>2 GTP = 3',3'-c-di-GMP + 2 diphosphate</text>
        <dbReference type="Rhea" id="RHEA:24898"/>
        <dbReference type="ChEBI" id="CHEBI:33019"/>
        <dbReference type="ChEBI" id="CHEBI:37565"/>
        <dbReference type="ChEBI" id="CHEBI:58805"/>
        <dbReference type="EC" id="2.7.7.65"/>
    </reaction>
</comment>
<dbReference type="InterPro" id="IPR029787">
    <property type="entry name" value="Nucleotide_cyclase"/>
</dbReference>
<dbReference type="PANTHER" id="PTHR45138:SF9">
    <property type="entry name" value="DIGUANYLATE CYCLASE DGCM-RELATED"/>
    <property type="match status" value="1"/>
</dbReference>
<dbReference type="FunFam" id="3.30.70.270:FF:000001">
    <property type="entry name" value="Diguanylate cyclase domain protein"/>
    <property type="match status" value="1"/>
</dbReference>
<accession>C0QLY1</accession>
<evidence type="ECO:0000259" key="4">
    <source>
        <dbReference type="PROSITE" id="PS50887"/>
    </source>
</evidence>
<dbReference type="Gene3D" id="3.30.450.20">
    <property type="entry name" value="PAS domain"/>
    <property type="match status" value="1"/>
</dbReference>
<feature type="domain" description="GGDEF" evidence="4">
    <location>
        <begin position="308"/>
        <end position="440"/>
    </location>
</feature>
<gene>
    <name evidence="5" type="ordered locus">HRM2_11750</name>
</gene>
<reference evidence="5 6" key="1">
    <citation type="journal article" date="2009" name="Environ. Microbiol.">
        <title>Genome sequence of Desulfobacterium autotrophicum HRM2, a marine sulfate reducer oxidizing organic carbon completely to carbon dioxide.</title>
        <authorList>
            <person name="Strittmatter A.W."/>
            <person name="Liesegang H."/>
            <person name="Rabus R."/>
            <person name="Decker I."/>
            <person name="Amann J."/>
            <person name="Andres S."/>
            <person name="Henne A."/>
            <person name="Fricke W.F."/>
            <person name="Martinez-Arias R."/>
            <person name="Bartels D."/>
            <person name="Goesmann A."/>
            <person name="Krause L."/>
            <person name="Puehler A."/>
            <person name="Klenk H.P."/>
            <person name="Richter M."/>
            <person name="Schuler M."/>
            <person name="Gloeckner F.O."/>
            <person name="Meyerdierks A."/>
            <person name="Gottschalk G."/>
            <person name="Amann R."/>
        </authorList>
    </citation>
    <scope>NUCLEOTIDE SEQUENCE [LARGE SCALE GENOMIC DNA]</scope>
    <source>
        <strain evidence="6">ATCC 43914 / DSM 3382 / HRM2</strain>
    </source>
</reference>
<dbReference type="NCBIfam" id="TIGR00229">
    <property type="entry name" value="sensory_box"/>
    <property type="match status" value="1"/>
</dbReference>